<name>A0AAN7LEC0_TRANT</name>
<feature type="region of interest" description="Disordered" evidence="1">
    <location>
        <begin position="103"/>
        <end position="130"/>
    </location>
</feature>
<keyword evidence="3" id="KW-1185">Reference proteome</keyword>
<dbReference type="Pfam" id="PF05623">
    <property type="entry name" value="DUF789"/>
    <property type="match status" value="1"/>
</dbReference>
<proteinExistence type="predicted"/>
<dbReference type="PANTHER" id="PTHR31343">
    <property type="entry name" value="T15D22.8"/>
    <property type="match status" value="1"/>
</dbReference>
<dbReference type="PANTHER" id="PTHR31343:SF29">
    <property type="entry name" value="DUF789 DOMAIN-CONTAINING PROTEIN"/>
    <property type="match status" value="1"/>
</dbReference>
<protein>
    <submittedName>
        <fullName evidence="2">Uncharacterized protein</fullName>
    </submittedName>
</protein>
<dbReference type="AlphaFoldDB" id="A0AAN7LEC0"/>
<dbReference type="InterPro" id="IPR008507">
    <property type="entry name" value="DUF789"/>
</dbReference>
<dbReference type="EMBL" id="JAXQNO010000016">
    <property type="protein sequence ID" value="KAK4781448.1"/>
    <property type="molecule type" value="Genomic_DNA"/>
</dbReference>
<evidence type="ECO:0000256" key="1">
    <source>
        <dbReference type="SAM" id="MobiDB-lite"/>
    </source>
</evidence>
<accession>A0AAN7LEC0</accession>
<sequence>MAASKGCSNLHRFLNSVTPIVPSRTLFLACEHDEMNLHGKLSNDKEGDVGYFKLKDLWNCYEEWSAFGVETRVALKSGETVKQYYIPYLSAVQIYVASSKSPSMLSSNRSEADVDSESLSDDSRSSELSRSLSKVSSNTWDSASEDSSHDQGGSWSCRDRFGDIYLEYFETCSMNLRVPFTNKMDELLKNHPELNSLTSLDVSPASWMAVSWYPIYHIPNINDKDLSACFLTYHTLSSIFLDLYALLIVEDDRDELSDEIWLSPYGIAAYKMRGDLWIKSGTAEYAKFVNLQKAATSWLKQLNVYHHDSSFFASRLTV</sequence>
<organism evidence="2 3">
    <name type="scientific">Trapa natans</name>
    <name type="common">Water chestnut</name>
    <dbReference type="NCBI Taxonomy" id="22666"/>
    <lineage>
        <taxon>Eukaryota</taxon>
        <taxon>Viridiplantae</taxon>
        <taxon>Streptophyta</taxon>
        <taxon>Embryophyta</taxon>
        <taxon>Tracheophyta</taxon>
        <taxon>Spermatophyta</taxon>
        <taxon>Magnoliopsida</taxon>
        <taxon>eudicotyledons</taxon>
        <taxon>Gunneridae</taxon>
        <taxon>Pentapetalae</taxon>
        <taxon>rosids</taxon>
        <taxon>malvids</taxon>
        <taxon>Myrtales</taxon>
        <taxon>Lythraceae</taxon>
        <taxon>Trapa</taxon>
    </lineage>
</organism>
<reference evidence="2 3" key="1">
    <citation type="journal article" date="2023" name="Hortic Res">
        <title>Pangenome of water caltrop reveals structural variations and asymmetric subgenome divergence after allopolyploidization.</title>
        <authorList>
            <person name="Zhang X."/>
            <person name="Chen Y."/>
            <person name="Wang L."/>
            <person name="Yuan Y."/>
            <person name="Fang M."/>
            <person name="Shi L."/>
            <person name="Lu R."/>
            <person name="Comes H.P."/>
            <person name="Ma Y."/>
            <person name="Chen Y."/>
            <person name="Huang G."/>
            <person name="Zhou Y."/>
            <person name="Zheng Z."/>
            <person name="Qiu Y."/>
        </authorList>
    </citation>
    <scope>NUCLEOTIDE SEQUENCE [LARGE SCALE GENOMIC DNA]</scope>
    <source>
        <tissue evidence="2">Mature leaves and different stages of flower and fruit</tissue>
    </source>
</reference>
<gene>
    <name evidence="2" type="ORF">SAY86_015550</name>
</gene>
<comment type="caution">
    <text evidence="2">The sequence shown here is derived from an EMBL/GenBank/DDBJ whole genome shotgun (WGS) entry which is preliminary data.</text>
</comment>
<evidence type="ECO:0000313" key="3">
    <source>
        <dbReference type="Proteomes" id="UP001346149"/>
    </source>
</evidence>
<evidence type="ECO:0000313" key="2">
    <source>
        <dbReference type="EMBL" id="KAK4781448.1"/>
    </source>
</evidence>
<dbReference type="Proteomes" id="UP001346149">
    <property type="component" value="Unassembled WGS sequence"/>
</dbReference>